<dbReference type="EMBL" id="KJ564038">
    <property type="protein sequence ID" value="AIF54458.1"/>
    <property type="molecule type" value="Genomic_DNA"/>
</dbReference>
<sequence>MEVQYFSVEVANMCGVNAAIMFVEIADEVKYFKECKKNFRDGRYWTISSMKSLSERFDFLTERQVKTALKKLEDTGLIMTGNYNDTPFNRTKWYTLTEMGYSILNR</sequence>
<name>A0A075KQJ1_9CAUD</name>
<proteinExistence type="predicted"/>
<dbReference type="RefSeq" id="YP_009098742.1">
    <property type="nucleotide sequence ID" value="NC_025421.1"/>
</dbReference>
<dbReference type="InterPro" id="IPR036390">
    <property type="entry name" value="WH_DNA-bd_sf"/>
</dbReference>
<accession>A0A075KQJ1</accession>
<organism evidence="1 2">
    <name type="scientific">Lactobacillus phage Ld3</name>
    <dbReference type="NCBI Taxonomy" id="1500735"/>
    <lineage>
        <taxon>Viruses</taxon>
        <taxon>Duplodnaviria</taxon>
        <taxon>Heunggongvirae</taxon>
        <taxon>Uroviricota</taxon>
        <taxon>Caudoviricetes</taxon>
        <taxon>Cequinquevirus</taxon>
        <taxon>Cequinquevirus Ld3</taxon>
    </lineage>
</organism>
<dbReference type="OrthoDB" id="23021at10239"/>
<dbReference type="SUPFAM" id="SSF46785">
    <property type="entry name" value="Winged helix' DNA-binding domain"/>
    <property type="match status" value="1"/>
</dbReference>
<protein>
    <submittedName>
        <fullName evidence="1">Uncharacterized protein</fullName>
    </submittedName>
</protein>
<evidence type="ECO:0000313" key="2">
    <source>
        <dbReference type="Proteomes" id="UP000028563"/>
    </source>
</evidence>
<dbReference type="GeneID" id="22110029"/>
<evidence type="ECO:0000313" key="1">
    <source>
        <dbReference type="EMBL" id="AIF54458.1"/>
    </source>
</evidence>
<gene>
    <name evidence="1" type="ORF">LDB3_033</name>
</gene>
<dbReference type="Proteomes" id="UP000028563">
    <property type="component" value="Segment"/>
</dbReference>
<keyword evidence="2" id="KW-1185">Reference proteome</keyword>
<reference evidence="1 2" key="1">
    <citation type="journal article" date="2014" name="Appl. Environ. Microbiol.">
        <title>Molecular Characterization of Three Lactobacillus delbrueckii subsp. bulgaricus Phages.</title>
        <authorList>
            <person name="Casey E."/>
            <person name="Mahony J."/>
            <person name="O'Connell-Motherway M."/>
            <person name="Bottacini F."/>
            <person name="Cornelissen A."/>
            <person name="Neve H."/>
            <person name="Heller K.J."/>
            <person name="Noben J.P."/>
            <person name="Dal Bello F."/>
            <person name="van Sinderen D."/>
        </authorList>
    </citation>
    <scope>NUCLEOTIDE SEQUENCE [LARGE SCALE GENOMIC DNA]</scope>
</reference>
<dbReference type="KEGG" id="vg:22110029"/>